<keyword evidence="4" id="KW-1185">Reference proteome</keyword>
<dbReference type="InterPro" id="IPR050300">
    <property type="entry name" value="GDXG_lipolytic_enzyme"/>
</dbReference>
<reference evidence="3 4" key="1">
    <citation type="submission" date="2024-09" db="EMBL/GenBank/DDBJ databases">
        <authorList>
            <person name="Sun Q."/>
            <person name="Mori K."/>
        </authorList>
    </citation>
    <scope>NUCLEOTIDE SEQUENCE [LARGE SCALE GENOMIC DNA]</scope>
    <source>
        <strain evidence="3 4">TBRC 1851</strain>
    </source>
</reference>
<dbReference type="InterPro" id="IPR013094">
    <property type="entry name" value="AB_hydrolase_3"/>
</dbReference>
<accession>A0ABV6TZV8</accession>
<name>A0ABV6TZV8_9ACTN</name>
<comment type="caution">
    <text evidence="3">The sequence shown here is derived from an EMBL/GenBank/DDBJ whole genome shotgun (WGS) entry which is preliminary data.</text>
</comment>
<evidence type="ECO:0000256" key="1">
    <source>
        <dbReference type="ARBA" id="ARBA00022801"/>
    </source>
</evidence>
<protein>
    <submittedName>
        <fullName evidence="3">Alpha/beta hydrolase</fullName>
    </submittedName>
</protein>
<dbReference type="Pfam" id="PF07859">
    <property type="entry name" value="Abhydrolase_3"/>
    <property type="match status" value="1"/>
</dbReference>
<dbReference type="SUPFAM" id="SSF53474">
    <property type="entry name" value="alpha/beta-Hydrolases"/>
    <property type="match status" value="1"/>
</dbReference>
<dbReference type="EMBL" id="JBHMQT010000006">
    <property type="protein sequence ID" value="MFC0861739.1"/>
    <property type="molecule type" value="Genomic_DNA"/>
</dbReference>
<dbReference type="Gene3D" id="3.40.50.1820">
    <property type="entry name" value="alpha/beta hydrolase"/>
    <property type="match status" value="1"/>
</dbReference>
<proteinExistence type="predicted"/>
<sequence length="310" mass="33680">MRYAPGIEEFVSRSNKAMPPDFYLKPVAEQRALYLGLGQEFPYELPEGVAIADDAVEHDGRRIPIRVYRPEDRRGRGVLLYIRGGGFVVGSLETHNTVAAELAANSGLTTIAVDFRMAPEHPFPACLEDCYGALCGIVAAAERFDIDPERVVVCGDSSGGNMSVVLCMMSRDRHGPRLAGQAPISPVLDFSRWRDGGEDAPLLTGGEMEYYTACYCPNAADVLEPYVSPLVRGEFHGLPPAYIMGAELDSLVVDATTYADKLRENGTEVELVVEPGLVHAAVRARQLSPDVMDAWLRYCAAAARLAGVTE</sequence>
<organism evidence="3 4">
    <name type="scientific">Sphaerimonospora cavernae</name>
    <dbReference type="NCBI Taxonomy" id="1740611"/>
    <lineage>
        <taxon>Bacteria</taxon>
        <taxon>Bacillati</taxon>
        <taxon>Actinomycetota</taxon>
        <taxon>Actinomycetes</taxon>
        <taxon>Streptosporangiales</taxon>
        <taxon>Streptosporangiaceae</taxon>
        <taxon>Sphaerimonospora</taxon>
    </lineage>
</organism>
<evidence type="ECO:0000313" key="4">
    <source>
        <dbReference type="Proteomes" id="UP001589870"/>
    </source>
</evidence>
<dbReference type="GO" id="GO:0016787">
    <property type="term" value="F:hydrolase activity"/>
    <property type="evidence" value="ECO:0007669"/>
    <property type="project" value="UniProtKB-KW"/>
</dbReference>
<evidence type="ECO:0000259" key="2">
    <source>
        <dbReference type="Pfam" id="PF07859"/>
    </source>
</evidence>
<dbReference type="PANTHER" id="PTHR48081">
    <property type="entry name" value="AB HYDROLASE SUPERFAMILY PROTEIN C4A8.06C"/>
    <property type="match status" value="1"/>
</dbReference>
<feature type="domain" description="Alpha/beta hydrolase fold-3" evidence="2">
    <location>
        <begin position="79"/>
        <end position="281"/>
    </location>
</feature>
<evidence type="ECO:0000313" key="3">
    <source>
        <dbReference type="EMBL" id="MFC0861739.1"/>
    </source>
</evidence>
<keyword evidence="1 3" id="KW-0378">Hydrolase</keyword>
<dbReference type="PANTHER" id="PTHR48081:SF8">
    <property type="entry name" value="ALPHA_BETA HYDROLASE FOLD-3 DOMAIN-CONTAINING PROTEIN-RELATED"/>
    <property type="match status" value="1"/>
</dbReference>
<gene>
    <name evidence="3" type="ORF">ACFHYQ_05455</name>
</gene>
<dbReference type="Proteomes" id="UP001589870">
    <property type="component" value="Unassembled WGS sequence"/>
</dbReference>
<dbReference type="InterPro" id="IPR029058">
    <property type="entry name" value="AB_hydrolase_fold"/>
</dbReference>